<name>C0DY35_EIKCO</name>
<dbReference type="AlphaFoldDB" id="C0DY35"/>
<comment type="caution">
    <text evidence="1">The sequence shown here is derived from an EMBL/GenBank/DDBJ whole genome shotgun (WGS) entry which is preliminary data.</text>
</comment>
<proteinExistence type="predicted"/>
<gene>
    <name evidence="1" type="ORF">EIKCOROL_02297</name>
</gene>
<organism evidence="1 2">
    <name type="scientific">Eikenella corrodens ATCC 23834</name>
    <dbReference type="NCBI Taxonomy" id="546274"/>
    <lineage>
        <taxon>Bacteria</taxon>
        <taxon>Pseudomonadati</taxon>
        <taxon>Pseudomonadota</taxon>
        <taxon>Betaproteobacteria</taxon>
        <taxon>Neisseriales</taxon>
        <taxon>Neisseriaceae</taxon>
        <taxon>Eikenella</taxon>
    </lineage>
</organism>
<protein>
    <submittedName>
        <fullName evidence="1">Uncharacterized protein</fullName>
    </submittedName>
</protein>
<accession>C0DY35</accession>
<dbReference type="HOGENOM" id="CLU_2824291_0_0_4"/>
<sequence>MAWGCLKTGGLGFQVACKRGGRLPETRGDSGFVETAALATQNLSSALPRHCFQVAFGVYKTVLAGS</sequence>
<dbReference type="EMBL" id="ACEA01000051">
    <property type="protein sequence ID" value="EEG23052.1"/>
    <property type="molecule type" value="Genomic_DNA"/>
</dbReference>
<reference evidence="1 2" key="1">
    <citation type="submission" date="2009-01" db="EMBL/GenBank/DDBJ databases">
        <authorList>
            <person name="Fulton L."/>
            <person name="Clifton S."/>
            <person name="Chinwalla A.T."/>
            <person name="Mitreva M."/>
            <person name="Sodergren E."/>
            <person name="Weinstock G."/>
            <person name="Clifton S."/>
            <person name="Dooling D.J."/>
            <person name="Fulton B."/>
            <person name="Minx P."/>
            <person name="Pepin K.H."/>
            <person name="Johnson M."/>
            <person name="Bhonagiri V."/>
            <person name="Nash W.E."/>
            <person name="Mardis E.R."/>
            <person name="Wilson R.K."/>
        </authorList>
    </citation>
    <scope>NUCLEOTIDE SEQUENCE [LARGE SCALE GENOMIC DNA]</scope>
    <source>
        <strain evidence="1 2">ATCC 23834</strain>
    </source>
</reference>
<dbReference type="Proteomes" id="UP000005837">
    <property type="component" value="Unassembled WGS sequence"/>
</dbReference>
<evidence type="ECO:0000313" key="1">
    <source>
        <dbReference type="EMBL" id="EEG23052.1"/>
    </source>
</evidence>
<evidence type="ECO:0000313" key="2">
    <source>
        <dbReference type="Proteomes" id="UP000005837"/>
    </source>
</evidence>